<dbReference type="KEGG" id="mgod:E7746_05695"/>
<dbReference type="OrthoDB" id="799937at2"/>
<name>A0A4P7VJ85_9BACT</name>
<reference evidence="3 4" key="1">
    <citation type="submission" date="2019-02" db="EMBL/GenBank/DDBJ databases">
        <title>Isolation and identification of novel species under the genus Muribaculum.</title>
        <authorList>
            <person name="Miyake S."/>
            <person name="Ding Y."/>
            <person name="Low A."/>
            <person name="Soh M."/>
            <person name="Seedorf H."/>
        </authorList>
    </citation>
    <scope>NUCLEOTIDE SEQUENCE [LARGE SCALE GENOMIC DNA]</scope>
    <source>
        <strain evidence="3 4">TLL-A4</strain>
    </source>
</reference>
<dbReference type="Gene3D" id="1.10.260.40">
    <property type="entry name" value="lambda repressor-like DNA-binding domains"/>
    <property type="match status" value="1"/>
</dbReference>
<dbReference type="Proteomes" id="UP000297031">
    <property type="component" value="Chromosome"/>
</dbReference>
<dbReference type="InterPro" id="IPR001387">
    <property type="entry name" value="Cro/C1-type_HTH"/>
</dbReference>
<sequence length="154" mass="17558">MFNIQLKEVHIGQEIDKRREELNMSKSEFGRLIGVPQQHVNRIFEKASIDTAKLIKISRVLDFNFFSLYCDIPNNVYAYMAAVALGDGNAMNNIGDAALASIIEQQKLKIEGMEESKTLLIDQINGLKDQISQLKSQLDDKNELINIYKQRVNQ</sequence>
<dbReference type="SMART" id="SM00530">
    <property type="entry name" value="HTH_XRE"/>
    <property type="match status" value="1"/>
</dbReference>
<keyword evidence="4" id="KW-1185">Reference proteome</keyword>
<gene>
    <name evidence="3" type="ORF">E7746_05695</name>
</gene>
<dbReference type="Pfam" id="PF01381">
    <property type="entry name" value="HTH_3"/>
    <property type="match status" value="1"/>
</dbReference>
<dbReference type="RefSeq" id="WP_136410147.1">
    <property type="nucleotide sequence ID" value="NZ_CP039393.1"/>
</dbReference>
<evidence type="ECO:0000313" key="3">
    <source>
        <dbReference type="EMBL" id="QCD35424.1"/>
    </source>
</evidence>
<dbReference type="PROSITE" id="PS50943">
    <property type="entry name" value="HTH_CROC1"/>
    <property type="match status" value="1"/>
</dbReference>
<keyword evidence="1" id="KW-0175">Coiled coil</keyword>
<dbReference type="EMBL" id="CP039393">
    <property type="protein sequence ID" value="QCD35424.1"/>
    <property type="molecule type" value="Genomic_DNA"/>
</dbReference>
<evidence type="ECO:0000256" key="1">
    <source>
        <dbReference type="SAM" id="Coils"/>
    </source>
</evidence>
<dbReference type="AlphaFoldDB" id="A0A4P7VJ85"/>
<proteinExistence type="predicted"/>
<dbReference type="CDD" id="cd00093">
    <property type="entry name" value="HTH_XRE"/>
    <property type="match status" value="1"/>
</dbReference>
<feature type="coiled-coil region" evidence="1">
    <location>
        <begin position="110"/>
        <end position="151"/>
    </location>
</feature>
<protein>
    <submittedName>
        <fullName evidence="3">XRE family transcriptional regulator</fullName>
    </submittedName>
</protein>
<evidence type="ECO:0000259" key="2">
    <source>
        <dbReference type="PROSITE" id="PS50943"/>
    </source>
</evidence>
<organism evidence="3 4">
    <name type="scientific">Muribaculum gordoncarteri</name>
    <dbReference type="NCBI Taxonomy" id="2530390"/>
    <lineage>
        <taxon>Bacteria</taxon>
        <taxon>Pseudomonadati</taxon>
        <taxon>Bacteroidota</taxon>
        <taxon>Bacteroidia</taxon>
        <taxon>Bacteroidales</taxon>
        <taxon>Muribaculaceae</taxon>
        <taxon>Muribaculum</taxon>
    </lineage>
</organism>
<feature type="domain" description="HTH cro/C1-type" evidence="2">
    <location>
        <begin position="15"/>
        <end position="68"/>
    </location>
</feature>
<dbReference type="InterPro" id="IPR010982">
    <property type="entry name" value="Lambda_DNA-bd_dom_sf"/>
</dbReference>
<dbReference type="GO" id="GO:0003677">
    <property type="term" value="F:DNA binding"/>
    <property type="evidence" value="ECO:0007669"/>
    <property type="project" value="InterPro"/>
</dbReference>
<accession>A0A4P7VJ85</accession>
<evidence type="ECO:0000313" key="4">
    <source>
        <dbReference type="Proteomes" id="UP000297031"/>
    </source>
</evidence>
<dbReference type="SUPFAM" id="SSF47413">
    <property type="entry name" value="lambda repressor-like DNA-binding domains"/>
    <property type="match status" value="1"/>
</dbReference>